<evidence type="ECO:0000256" key="1">
    <source>
        <dbReference type="SAM" id="Coils"/>
    </source>
</evidence>
<keyword evidence="2" id="KW-1133">Transmembrane helix</keyword>
<evidence type="ECO:0000313" key="6">
    <source>
        <dbReference type="Proteomes" id="UP000290588"/>
    </source>
</evidence>
<evidence type="ECO:0000256" key="2">
    <source>
        <dbReference type="SAM" id="Phobius"/>
    </source>
</evidence>
<protein>
    <submittedName>
        <fullName evidence="4">Uncharacterized protein</fullName>
    </submittedName>
</protein>
<keyword evidence="2" id="KW-0812">Transmembrane</keyword>
<reference evidence="4 6" key="1">
    <citation type="submission" date="2017-09" db="EMBL/GenBank/DDBJ databases">
        <title>Genomics of the genus Arcobacter.</title>
        <authorList>
            <person name="Perez-Cataluna A."/>
            <person name="Figueras M.J."/>
            <person name="Salas-Masso N."/>
        </authorList>
    </citation>
    <scope>NUCLEOTIDE SEQUENCE [LARGE SCALE GENOMIC DNA]</scope>
    <source>
        <strain evidence="4 6">CECT 7837</strain>
    </source>
</reference>
<dbReference type="Proteomes" id="UP000290588">
    <property type="component" value="Unassembled WGS sequence"/>
</dbReference>
<name>A0A347U560_9BACT</name>
<evidence type="ECO:0000313" key="5">
    <source>
        <dbReference type="Proteomes" id="UP000262582"/>
    </source>
</evidence>
<dbReference type="EMBL" id="NXIG01000023">
    <property type="protein sequence ID" value="RXI28323.1"/>
    <property type="molecule type" value="Genomic_DNA"/>
</dbReference>
<reference evidence="3 5" key="2">
    <citation type="submission" date="2018-08" db="EMBL/GenBank/DDBJ databases">
        <title>Complete genome of the Arcobacter ellisii type strain LMG 26155.</title>
        <authorList>
            <person name="Miller W.G."/>
            <person name="Yee E."/>
            <person name="Bono J.L."/>
        </authorList>
    </citation>
    <scope>NUCLEOTIDE SEQUENCE [LARGE SCALE GENOMIC DNA]</scope>
    <source>
        <strain evidence="3 5">LMG 26155</strain>
    </source>
</reference>
<accession>A0A347U560</accession>
<evidence type="ECO:0000313" key="4">
    <source>
        <dbReference type="EMBL" id="RXI28323.1"/>
    </source>
</evidence>
<evidence type="ECO:0000313" key="3">
    <source>
        <dbReference type="EMBL" id="AXX93988.1"/>
    </source>
</evidence>
<sequence>MINTVNYTDLIELFIALFILLVFSFFIICYYFLKKFDRKDSLKNKEEILKNLKNLKIKIDEIENISRNLTLRYIDTQEFLAKNESNYKKIFDFLLSEISKIKVLENENNKLLNIVNRKIAKYQKYNKDED</sequence>
<proteinExistence type="predicted"/>
<dbReference type="Proteomes" id="UP000262582">
    <property type="component" value="Chromosome"/>
</dbReference>
<dbReference type="RefSeq" id="WP_118916236.1">
    <property type="nucleotide sequence ID" value="NZ_CP032097.1"/>
</dbReference>
<dbReference type="KEGG" id="aell:AELL_0293"/>
<keyword evidence="2" id="KW-0472">Membrane</keyword>
<organism evidence="4 6">
    <name type="scientific">Arcobacter ellisii</name>
    <dbReference type="NCBI Taxonomy" id="913109"/>
    <lineage>
        <taxon>Bacteria</taxon>
        <taxon>Pseudomonadati</taxon>
        <taxon>Campylobacterota</taxon>
        <taxon>Epsilonproteobacteria</taxon>
        <taxon>Campylobacterales</taxon>
        <taxon>Arcobacteraceae</taxon>
        <taxon>Arcobacter</taxon>
    </lineage>
</organism>
<gene>
    <name evidence="3" type="ORF">AELL_0293</name>
    <name evidence="4" type="ORF">CP962_13950</name>
</gene>
<dbReference type="EMBL" id="CP032097">
    <property type="protein sequence ID" value="AXX93988.1"/>
    <property type="molecule type" value="Genomic_DNA"/>
</dbReference>
<feature type="transmembrane region" description="Helical" evidence="2">
    <location>
        <begin position="13"/>
        <end position="33"/>
    </location>
</feature>
<dbReference type="AlphaFoldDB" id="A0A347U560"/>
<keyword evidence="5" id="KW-1185">Reference proteome</keyword>
<feature type="coiled-coil region" evidence="1">
    <location>
        <begin position="38"/>
        <end position="72"/>
    </location>
</feature>
<keyword evidence="1" id="KW-0175">Coiled coil</keyword>